<feature type="compositionally biased region" description="Basic and acidic residues" evidence="5">
    <location>
        <begin position="61"/>
        <end position="71"/>
    </location>
</feature>
<dbReference type="EMBL" id="KZ084102">
    <property type="protein sequence ID" value="OSD03107.1"/>
    <property type="molecule type" value="Genomic_DNA"/>
</dbReference>
<dbReference type="GO" id="GO:0003677">
    <property type="term" value="F:DNA binding"/>
    <property type="evidence" value="ECO:0007669"/>
    <property type="project" value="InterPro"/>
</dbReference>
<evidence type="ECO:0000256" key="5">
    <source>
        <dbReference type="SAM" id="MobiDB-lite"/>
    </source>
</evidence>
<evidence type="ECO:0000256" key="3">
    <source>
        <dbReference type="ARBA" id="ARBA00023163"/>
    </source>
</evidence>
<dbReference type="Proteomes" id="UP000193067">
    <property type="component" value="Unassembled WGS sequence"/>
</dbReference>
<accession>A0A1Y2IPT5</accession>
<dbReference type="InterPro" id="IPR007811">
    <property type="entry name" value="RPC4"/>
</dbReference>
<proteinExistence type="predicted"/>
<feature type="compositionally biased region" description="Basic and acidic residues" evidence="5">
    <location>
        <begin position="335"/>
        <end position="352"/>
    </location>
</feature>
<evidence type="ECO:0000256" key="2">
    <source>
        <dbReference type="ARBA" id="ARBA00022478"/>
    </source>
</evidence>
<evidence type="ECO:0000313" key="6">
    <source>
        <dbReference type="EMBL" id="OSD03107.1"/>
    </source>
</evidence>
<dbReference type="Pfam" id="PF05132">
    <property type="entry name" value="RNA_pol_Rpc4"/>
    <property type="match status" value="1"/>
</dbReference>
<feature type="region of interest" description="Disordered" evidence="5">
    <location>
        <begin position="311"/>
        <end position="366"/>
    </location>
</feature>
<feature type="compositionally biased region" description="Acidic residues" evidence="5">
    <location>
        <begin position="176"/>
        <end position="193"/>
    </location>
</feature>
<evidence type="ECO:0000256" key="1">
    <source>
        <dbReference type="ARBA" id="ARBA00004123"/>
    </source>
</evidence>
<evidence type="ECO:0000313" key="7">
    <source>
        <dbReference type="Proteomes" id="UP000193067"/>
    </source>
</evidence>
<keyword evidence="2" id="KW-0240">DNA-directed RNA polymerase</keyword>
<dbReference type="AlphaFoldDB" id="A0A1Y2IPT5"/>
<dbReference type="PANTHER" id="PTHR13408:SF0">
    <property type="entry name" value="DNA-DIRECTED RNA POLYMERASE III SUBUNIT RPC4"/>
    <property type="match status" value="1"/>
</dbReference>
<feature type="compositionally biased region" description="Basic and acidic residues" evidence="5">
    <location>
        <begin position="207"/>
        <end position="216"/>
    </location>
</feature>
<keyword evidence="7" id="KW-1185">Reference proteome</keyword>
<feature type="compositionally biased region" description="Acidic residues" evidence="5">
    <location>
        <begin position="267"/>
        <end position="276"/>
    </location>
</feature>
<evidence type="ECO:0008006" key="8">
    <source>
        <dbReference type="Google" id="ProtNLM"/>
    </source>
</evidence>
<organism evidence="6 7">
    <name type="scientific">Trametes coccinea (strain BRFM310)</name>
    <name type="common">Pycnoporus coccineus</name>
    <dbReference type="NCBI Taxonomy" id="1353009"/>
    <lineage>
        <taxon>Eukaryota</taxon>
        <taxon>Fungi</taxon>
        <taxon>Dikarya</taxon>
        <taxon>Basidiomycota</taxon>
        <taxon>Agaricomycotina</taxon>
        <taxon>Agaricomycetes</taxon>
        <taxon>Polyporales</taxon>
        <taxon>Polyporaceae</taxon>
        <taxon>Trametes</taxon>
    </lineage>
</organism>
<dbReference type="OrthoDB" id="5836119at2759"/>
<feature type="compositionally biased region" description="Basic and acidic residues" evidence="5">
    <location>
        <begin position="162"/>
        <end position="175"/>
    </location>
</feature>
<protein>
    <recommendedName>
        <fullName evidence="8">RNA polymerase III RPC4-domain-containing protein</fullName>
    </recommendedName>
</protein>
<reference evidence="6 7" key="1">
    <citation type="journal article" date="2015" name="Biotechnol. Biofuels">
        <title>Enhanced degradation of softwood versus hardwood by the white-rot fungus Pycnoporus coccineus.</title>
        <authorList>
            <person name="Couturier M."/>
            <person name="Navarro D."/>
            <person name="Chevret D."/>
            <person name="Henrissat B."/>
            <person name="Piumi F."/>
            <person name="Ruiz-Duenas F.J."/>
            <person name="Martinez A.T."/>
            <person name="Grigoriev I.V."/>
            <person name="Riley R."/>
            <person name="Lipzen A."/>
            <person name="Berrin J.G."/>
            <person name="Master E.R."/>
            <person name="Rosso M.N."/>
        </authorList>
    </citation>
    <scope>NUCLEOTIDE SEQUENCE [LARGE SCALE GENOMIC DNA]</scope>
    <source>
        <strain evidence="6 7">BRFM310</strain>
    </source>
</reference>
<evidence type="ECO:0000256" key="4">
    <source>
        <dbReference type="ARBA" id="ARBA00023242"/>
    </source>
</evidence>
<feature type="compositionally biased region" description="Low complexity" evidence="5">
    <location>
        <begin position="143"/>
        <end position="154"/>
    </location>
</feature>
<dbReference type="GO" id="GO:0005666">
    <property type="term" value="C:RNA polymerase III complex"/>
    <property type="evidence" value="ECO:0007669"/>
    <property type="project" value="InterPro"/>
</dbReference>
<feature type="compositionally biased region" description="Basic and acidic residues" evidence="5">
    <location>
        <begin position="226"/>
        <end position="235"/>
    </location>
</feature>
<keyword evidence="4" id="KW-0539">Nucleus</keyword>
<name>A0A1Y2IPT5_TRAC3</name>
<feature type="region of interest" description="Disordered" evidence="5">
    <location>
        <begin position="1"/>
        <end position="276"/>
    </location>
</feature>
<dbReference type="STRING" id="1353009.A0A1Y2IPT5"/>
<gene>
    <name evidence="6" type="ORF">PYCCODRAFT_1366257</name>
</gene>
<dbReference type="GO" id="GO:0042797">
    <property type="term" value="P:tRNA transcription by RNA polymerase III"/>
    <property type="evidence" value="ECO:0007669"/>
    <property type="project" value="TreeGrafter"/>
</dbReference>
<sequence length="464" mass="49398">MSEQQQSSGNAGASGSGPSGSGASSSTNPPKVIPSLAKKQGDVTRLGTQKLKFVPTLPSRRAKEEVKKEEPPAPTPSTSTERGRGRGRGRGTDRGGRGRGAAPRPPPVELTASGPFAMGPALAGTSARRTAPRSNFAPIVPQGPGAAARLGAGLTQSSAPSLKREKGADAGKKEEEREEDVYSDPDEGVEIIDMENVRQMDWMAPESLRKERDVGKKDKKKSKDKVKKEEREDGRGTGATSAEAMDVDRQDTPGEEQVNMANALDLSESEDEEELEDIIDDFAQTQIPTEEANVRQERLYFFQFPQPFPVFTSPDSENAALKGHPQSEEGGAAAKSEDGSAGKKVSFADDTKPPASAAPGDKAAEAEARKVDGVVGQLEIYESGAVKLRMGNGIVMDVTAATQPSFLQHAVYVDGEHKRLCVLGEVNRRFVVTPDIETLLTSMELADNPPTFELGDGLLTMDTA</sequence>
<comment type="subcellular location">
    <subcellularLocation>
        <location evidence="1">Nucleus</location>
    </subcellularLocation>
</comment>
<keyword evidence="3" id="KW-0804">Transcription</keyword>
<dbReference type="PANTHER" id="PTHR13408">
    <property type="entry name" value="DNA-DIRECTED RNA POLYMERASE III"/>
    <property type="match status" value="1"/>
</dbReference>